<evidence type="ECO:0000256" key="3">
    <source>
        <dbReference type="ARBA" id="ARBA00023004"/>
    </source>
</evidence>
<name>A0A382TYN4_9ZZZZ</name>
<dbReference type="Pfam" id="PF00034">
    <property type="entry name" value="Cytochrom_C"/>
    <property type="match status" value="1"/>
</dbReference>
<dbReference type="GO" id="GO:0046872">
    <property type="term" value="F:metal ion binding"/>
    <property type="evidence" value="ECO:0007669"/>
    <property type="project" value="UniProtKB-KW"/>
</dbReference>
<dbReference type="Gene3D" id="1.10.760.10">
    <property type="entry name" value="Cytochrome c-like domain"/>
    <property type="match status" value="1"/>
</dbReference>
<organism evidence="5">
    <name type="scientific">marine metagenome</name>
    <dbReference type="NCBI Taxonomy" id="408172"/>
    <lineage>
        <taxon>unclassified sequences</taxon>
        <taxon>metagenomes</taxon>
        <taxon>ecological metagenomes</taxon>
    </lineage>
</organism>
<proteinExistence type="predicted"/>
<keyword evidence="2" id="KW-0479">Metal-binding</keyword>
<sequence length="188" mass="20584">MRYLKFLPLLMFLGISAQAQSPTYGVGRTPSTEEIRAWDISISPSGKELPSGSGTATEGEQLYLQKGCAGCHGITGTGGLAPRLLKRDAGPSANPWALGRILPIRAPYATAVWDYINRGMPLMAEGTLTPDEVYSITAYLLYLNEVIAEDKVLTAESLPKVEMPNRDTWAPLPEWWEPGMPRLPGYPY</sequence>
<dbReference type="GO" id="GO:0009055">
    <property type="term" value="F:electron transfer activity"/>
    <property type="evidence" value="ECO:0007669"/>
    <property type="project" value="InterPro"/>
</dbReference>
<dbReference type="InterPro" id="IPR036909">
    <property type="entry name" value="Cyt_c-like_dom_sf"/>
</dbReference>
<gene>
    <name evidence="5" type="ORF">METZ01_LOCUS379659</name>
</gene>
<dbReference type="EMBL" id="UINC01139949">
    <property type="protein sequence ID" value="SVD26805.1"/>
    <property type="molecule type" value="Genomic_DNA"/>
</dbReference>
<protein>
    <recommendedName>
        <fullName evidence="4">Cytochrome c domain-containing protein</fullName>
    </recommendedName>
</protein>
<dbReference type="AlphaFoldDB" id="A0A382TYN4"/>
<accession>A0A382TYN4</accession>
<dbReference type="PROSITE" id="PS51007">
    <property type="entry name" value="CYTC"/>
    <property type="match status" value="1"/>
</dbReference>
<feature type="domain" description="Cytochrome c" evidence="4">
    <location>
        <begin position="54"/>
        <end position="144"/>
    </location>
</feature>
<dbReference type="SUPFAM" id="SSF46626">
    <property type="entry name" value="Cytochrome c"/>
    <property type="match status" value="1"/>
</dbReference>
<dbReference type="InterPro" id="IPR009056">
    <property type="entry name" value="Cyt_c-like_dom"/>
</dbReference>
<evidence type="ECO:0000256" key="1">
    <source>
        <dbReference type="ARBA" id="ARBA00022617"/>
    </source>
</evidence>
<keyword evidence="3" id="KW-0408">Iron</keyword>
<reference evidence="5" key="1">
    <citation type="submission" date="2018-05" db="EMBL/GenBank/DDBJ databases">
        <authorList>
            <person name="Lanie J.A."/>
            <person name="Ng W.-L."/>
            <person name="Kazmierczak K.M."/>
            <person name="Andrzejewski T.M."/>
            <person name="Davidsen T.M."/>
            <person name="Wayne K.J."/>
            <person name="Tettelin H."/>
            <person name="Glass J.I."/>
            <person name="Rusch D."/>
            <person name="Podicherti R."/>
            <person name="Tsui H.-C.T."/>
            <person name="Winkler M.E."/>
        </authorList>
    </citation>
    <scope>NUCLEOTIDE SEQUENCE</scope>
</reference>
<evidence type="ECO:0000259" key="4">
    <source>
        <dbReference type="PROSITE" id="PS51007"/>
    </source>
</evidence>
<dbReference type="GO" id="GO:0020037">
    <property type="term" value="F:heme binding"/>
    <property type="evidence" value="ECO:0007669"/>
    <property type="project" value="InterPro"/>
</dbReference>
<evidence type="ECO:0000313" key="5">
    <source>
        <dbReference type="EMBL" id="SVD26805.1"/>
    </source>
</evidence>
<keyword evidence="1" id="KW-0349">Heme</keyword>
<evidence type="ECO:0000256" key="2">
    <source>
        <dbReference type="ARBA" id="ARBA00022723"/>
    </source>
</evidence>